<organism evidence="3 4">
    <name type="scientific">Bugula neritina</name>
    <name type="common">Brown bryozoan</name>
    <name type="synonym">Sertularia neritina</name>
    <dbReference type="NCBI Taxonomy" id="10212"/>
    <lineage>
        <taxon>Eukaryota</taxon>
        <taxon>Metazoa</taxon>
        <taxon>Spiralia</taxon>
        <taxon>Lophotrochozoa</taxon>
        <taxon>Bryozoa</taxon>
        <taxon>Gymnolaemata</taxon>
        <taxon>Cheilostomatida</taxon>
        <taxon>Flustrina</taxon>
        <taxon>Buguloidea</taxon>
        <taxon>Bugulidae</taxon>
        <taxon>Bugula</taxon>
    </lineage>
</organism>
<keyword evidence="4" id="KW-1185">Reference proteome</keyword>
<keyword evidence="2" id="KW-1133">Transmembrane helix</keyword>
<dbReference type="EMBL" id="VXIV02000188">
    <property type="protein sequence ID" value="KAF6040007.1"/>
    <property type="molecule type" value="Genomic_DNA"/>
</dbReference>
<feature type="region of interest" description="Disordered" evidence="1">
    <location>
        <begin position="84"/>
        <end position="118"/>
    </location>
</feature>
<keyword evidence="2" id="KW-0812">Transmembrane</keyword>
<feature type="compositionally biased region" description="Basic residues" evidence="1">
    <location>
        <begin position="100"/>
        <end position="110"/>
    </location>
</feature>
<evidence type="ECO:0000256" key="1">
    <source>
        <dbReference type="SAM" id="MobiDB-lite"/>
    </source>
</evidence>
<dbReference type="AlphaFoldDB" id="A0A7J7KPB9"/>
<proteinExistence type="predicted"/>
<reference evidence="3" key="1">
    <citation type="submission" date="2020-06" db="EMBL/GenBank/DDBJ databases">
        <title>Draft genome of Bugula neritina, a colonial animal packing powerful symbionts and potential medicines.</title>
        <authorList>
            <person name="Rayko M."/>
        </authorList>
    </citation>
    <scope>NUCLEOTIDE SEQUENCE [LARGE SCALE GENOMIC DNA]</scope>
    <source>
        <strain evidence="3">Kwan_BN1</strain>
    </source>
</reference>
<feature type="transmembrane region" description="Helical" evidence="2">
    <location>
        <begin position="28"/>
        <end position="48"/>
    </location>
</feature>
<keyword evidence="2" id="KW-0472">Membrane</keyword>
<evidence type="ECO:0000313" key="3">
    <source>
        <dbReference type="EMBL" id="KAF6040007.1"/>
    </source>
</evidence>
<evidence type="ECO:0000313" key="4">
    <source>
        <dbReference type="Proteomes" id="UP000593567"/>
    </source>
</evidence>
<sequence length="153" mass="17686">MESSQIIIADNSTVTSHGSKLLYGEEGAALYICIIILTFAMAIVFTIIAQMSYQPENQVTSYLKQRSILRDRIILHYYLQKKEKRQSMKSNGSQDETARRRSLLKKKRRQASLPSSTCTVTLNGMPSLTSQQQYRRCNSDYHERLYRDINLQL</sequence>
<protein>
    <submittedName>
        <fullName evidence="3">Uncharacterized protein</fullName>
    </submittedName>
</protein>
<gene>
    <name evidence="3" type="ORF">EB796_001694</name>
</gene>
<comment type="caution">
    <text evidence="3">The sequence shown here is derived from an EMBL/GenBank/DDBJ whole genome shotgun (WGS) entry which is preliminary data.</text>
</comment>
<dbReference type="Proteomes" id="UP000593567">
    <property type="component" value="Unassembled WGS sequence"/>
</dbReference>
<name>A0A7J7KPB9_BUGNE</name>
<accession>A0A7J7KPB9</accession>
<evidence type="ECO:0000256" key="2">
    <source>
        <dbReference type="SAM" id="Phobius"/>
    </source>
</evidence>